<organism evidence="6 7">
    <name type="scientific">Butyribacter intestini</name>
    <dbReference type="NCBI Taxonomy" id="1703332"/>
    <lineage>
        <taxon>Bacteria</taxon>
        <taxon>Bacillati</taxon>
        <taxon>Bacillota</taxon>
        <taxon>Clostridia</taxon>
        <taxon>Lachnospirales</taxon>
        <taxon>Lachnospiraceae</taxon>
        <taxon>Butyribacter</taxon>
    </lineage>
</organism>
<dbReference type="SUPFAM" id="SSF55816">
    <property type="entry name" value="5'-nucleotidase (syn. UDP-sugar hydrolase), C-terminal domain"/>
    <property type="match status" value="1"/>
</dbReference>
<gene>
    <name evidence="6" type="ORF">APZ18_14510</name>
</gene>
<name>A0AAW3JPV4_9FIRM</name>
<dbReference type="InterPro" id="IPR041498">
    <property type="entry name" value="Big_6"/>
</dbReference>
<evidence type="ECO:0000259" key="4">
    <source>
        <dbReference type="Pfam" id="PF02872"/>
    </source>
</evidence>
<dbReference type="GO" id="GO:0030288">
    <property type="term" value="C:outer membrane-bounded periplasmic space"/>
    <property type="evidence" value="ECO:0007669"/>
    <property type="project" value="TreeGrafter"/>
</dbReference>
<dbReference type="GO" id="GO:0009166">
    <property type="term" value="P:nucleotide catabolic process"/>
    <property type="evidence" value="ECO:0007669"/>
    <property type="project" value="InterPro"/>
</dbReference>
<dbReference type="SUPFAM" id="SSF56300">
    <property type="entry name" value="Metallo-dependent phosphatases"/>
    <property type="match status" value="1"/>
</dbReference>
<dbReference type="Gene3D" id="3.90.780.10">
    <property type="entry name" value="5'-Nucleotidase, C-terminal domain"/>
    <property type="match status" value="1"/>
</dbReference>
<feature type="signal peptide" evidence="2">
    <location>
        <begin position="1"/>
        <end position="24"/>
    </location>
</feature>
<dbReference type="InterPro" id="IPR008334">
    <property type="entry name" value="5'-Nucleotdase_C"/>
</dbReference>
<feature type="domain" description="Bacterial Ig" evidence="5">
    <location>
        <begin position="799"/>
        <end position="874"/>
    </location>
</feature>
<evidence type="ECO:0000259" key="5">
    <source>
        <dbReference type="Pfam" id="PF17936"/>
    </source>
</evidence>
<dbReference type="Pfam" id="PF17936">
    <property type="entry name" value="Big_6"/>
    <property type="match status" value="1"/>
</dbReference>
<proteinExistence type="predicted"/>
<dbReference type="PRINTS" id="PR01607">
    <property type="entry name" value="APYRASEFAMLY"/>
</dbReference>
<dbReference type="InterPro" id="IPR029052">
    <property type="entry name" value="Metallo-depent_PP-like"/>
</dbReference>
<keyword evidence="1 2" id="KW-0732">Signal</keyword>
<dbReference type="PANTHER" id="PTHR11575">
    <property type="entry name" value="5'-NUCLEOTIDASE-RELATED"/>
    <property type="match status" value="1"/>
</dbReference>
<dbReference type="PANTHER" id="PTHR11575:SF6">
    <property type="entry name" value="2',3'-CYCLIC-NUCLEOTIDE 2'-PHOSPHODIESTERASE_3'-NUCLEOTIDASE"/>
    <property type="match status" value="1"/>
</dbReference>
<sequence>MRLRKQISLFLSFAISITSMNVTALSNSISGMTKKAKAADIVLTSSPEPTNNASAAAMDADMRVIFTTDIHGQVVNYDYQSAKEVNRGLNKAYTLVKKARNEVGTGNYLTFDLGDSVYDFTTDYIYNHEPEALQPVYNAMTMIGYDAITLGNHDFDYGYDYLVNQLETSGLEQSCVLSNVYSAADNKSIFGVENKIIEKNITNDEGQVMTVKVGILGETVPSLSSKTEKYKGKLVTEDILENAKKQAAALKKKGADIVIALAHSGFGTDNPKKKAGDMAYMLTTVSDIDLVLAGHEHIDFPTGSSSDAHYSLPNVELKTGLVNGKRLIMVQDSCRGIGVVDLNLKRDETGKIVVGDSKYEIRKTKKDTSCDEAITGTMSKWDSVLKTYCNTEIGTIANGDRWNNYSALLESNEIIQTVHEAQLDYAARFVEANKSKYGNWPIVSLARYTKYGGESGGDYADISGKLMEGNLDTIANYHRYVYIYSMTGKQLKEWLEWAASIYQTTGTSKDTKWNNIILSDYINKTGGNSLVQEPYLGDWSEFFQCSGIEYTIDPSVAPRYDVNGSYLNDTNRITSMTYNGNPISDDQNIVLVTDKITPHMQCDANAGVNDNILQSSHDNLQDVIEEYMKEKAQISDLKLNISQNWQLNLPDNYKFLMESGKSGESLLLAKNWCKGVYDTIGYFNYYNCNTGVQNKQDDMIPSVVVSETSKADTKSSVPVRVVANAKSGITVKKYVKGDYDKDSEVWNLTPASGGAITMDSDTFSVSENGVYSVYVESGNGKSVIEKVAITNIYPTSLIAPVVGTVTNIDDEVTGTAYPNLTVNVKIGSKVYKASVNVKGKFTVKIPVQNAGKKITVYVSDKSGDKSKSTSVTVKRNGPNSPKITSVKNNGYEIKGNTNDSNVKVYAVIGKNVYVSKAIGSSYYKKCNGYDKKLKIKKVNVVIKSNGDYTIAIPNQYSGTNVSVYSVDKLSRVSHVRNKKVSKSAPNKPTIYTVSSSDRYVFGKVPDSGKCTVILKRGKKSYKAKADADGYYRITSPRLHAKETITIYAQDKVKGKVRTGVSKSKTVSSAYDVYKKHRNTNLHIGKVTNKSTYVTGRWAKGKATVYVFVDGIVYVRKTGSSGKFKFKLKKRVAVGTGIYATIRTGHGKSIKAMRKWKVVLGKPSTPNIYGRLTTRTTKIIVLTREKCPRVVLRIGKHRYTRRKNSGYSKRMHRYRYIFKIRRYPYRTHLRAFATNSAGTSQSKLRIIR</sequence>
<comment type="caution">
    <text evidence="6">The sequence shown here is derived from an EMBL/GenBank/DDBJ whole genome shotgun (WGS) entry which is preliminary data.</text>
</comment>
<evidence type="ECO:0000256" key="1">
    <source>
        <dbReference type="ARBA" id="ARBA00022729"/>
    </source>
</evidence>
<dbReference type="InterPro" id="IPR036907">
    <property type="entry name" value="5'-Nucleotdase_C_sf"/>
</dbReference>
<dbReference type="Pfam" id="PF00149">
    <property type="entry name" value="Metallophos"/>
    <property type="match status" value="1"/>
</dbReference>
<keyword evidence="7" id="KW-1185">Reference proteome</keyword>
<accession>A0AAW3JPV4</accession>
<feature type="domain" description="5'-Nucleotidase C-terminal" evidence="4">
    <location>
        <begin position="460"/>
        <end position="593"/>
    </location>
</feature>
<dbReference type="InterPro" id="IPR013783">
    <property type="entry name" value="Ig-like_fold"/>
</dbReference>
<evidence type="ECO:0000313" key="7">
    <source>
        <dbReference type="Proteomes" id="UP000050833"/>
    </source>
</evidence>
<evidence type="ECO:0000313" key="6">
    <source>
        <dbReference type="EMBL" id="KQC84123.1"/>
    </source>
</evidence>
<dbReference type="Pfam" id="PF02872">
    <property type="entry name" value="5_nucleotid_C"/>
    <property type="match status" value="1"/>
</dbReference>
<dbReference type="EMBL" id="LLKB01000007">
    <property type="protein sequence ID" value="KQC84123.1"/>
    <property type="molecule type" value="Genomic_DNA"/>
</dbReference>
<evidence type="ECO:0008006" key="8">
    <source>
        <dbReference type="Google" id="ProtNLM"/>
    </source>
</evidence>
<feature type="chain" id="PRO_5043822931" description="Trifunctional nucleotide phosphoesterase protein YfkN" evidence="2">
    <location>
        <begin position="25"/>
        <end position="1247"/>
    </location>
</feature>
<dbReference type="Gene3D" id="2.60.40.10">
    <property type="entry name" value="Immunoglobulins"/>
    <property type="match status" value="1"/>
</dbReference>
<dbReference type="Proteomes" id="UP000050833">
    <property type="component" value="Unassembled WGS sequence"/>
</dbReference>
<evidence type="ECO:0000259" key="3">
    <source>
        <dbReference type="Pfam" id="PF00149"/>
    </source>
</evidence>
<reference evidence="6 7" key="1">
    <citation type="submission" date="2015-10" db="EMBL/GenBank/DDBJ databases">
        <title>Butyribacter intestini gen. nov., sp. nov., a butyric acid-producing bacterium of the family Lachnospiraceae isolated from the human faeces.</title>
        <authorList>
            <person name="Zou Y."/>
            <person name="Xue W."/>
            <person name="Luo G."/>
            <person name="Lv M."/>
        </authorList>
    </citation>
    <scope>NUCLEOTIDE SEQUENCE [LARGE SCALE GENOMIC DNA]</scope>
    <source>
        <strain evidence="6 7">TF01-11</strain>
    </source>
</reference>
<dbReference type="GO" id="GO:0016787">
    <property type="term" value="F:hydrolase activity"/>
    <property type="evidence" value="ECO:0007669"/>
    <property type="project" value="InterPro"/>
</dbReference>
<dbReference type="AlphaFoldDB" id="A0AAW3JPV4"/>
<dbReference type="Gene3D" id="3.60.21.10">
    <property type="match status" value="1"/>
</dbReference>
<dbReference type="InterPro" id="IPR006179">
    <property type="entry name" value="5_nucleotidase/apyrase"/>
</dbReference>
<dbReference type="InterPro" id="IPR004843">
    <property type="entry name" value="Calcineurin-like_PHP"/>
</dbReference>
<dbReference type="RefSeq" id="WP_055946369.1">
    <property type="nucleotide sequence ID" value="NZ_JAQDDZ010000010.1"/>
</dbReference>
<evidence type="ECO:0000256" key="2">
    <source>
        <dbReference type="SAM" id="SignalP"/>
    </source>
</evidence>
<protein>
    <recommendedName>
        <fullName evidence="8">Trifunctional nucleotide phosphoesterase protein YfkN</fullName>
    </recommendedName>
</protein>
<feature type="domain" description="Calcineurin-like phosphoesterase" evidence="3">
    <location>
        <begin position="62"/>
        <end position="298"/>
    </location>
</feature>